<dbReference type="Gene3D" id="2.60.40.150">
    <property type="entry name" value="C2 domain"/>
    <property type="match status" value="1"/>
</dbReference>
<dbReference type="Proteomes" id="UP000886520">
    <property type="component" value="Chromosome 12"/>
</dbReference>
<dbReference type="SMART" id="SM00239">
    <property type="entry name" value="C2"/>
    <property type="match status" value="1"/>
</dbReference>
<comment type="caution">
    <text evidence="3">The sequence shown here is derived from an EMBL/GenBank/DDBJ whole genome shotgun (WGS) entry which is preliminary data.</text>
</comment>
<feature type="region of interest" description="Disordered" evidence="1">
    <location>
        <begin position="994"/>
        <end position="1015"/>
    </location>
</feature>
<dbReference type="PANTHER" id="PTHR47759:SF2">
    <property type="entry name" value="TRIGLYCERIDE LIPASE"/>
    <property type="match status" value="1"/>
</dbReference>
<evidence type="ECO:0000256" key="1">
    <source>
        <dbReference type="SAM" id="MobiDB-lite"/>
    </source>
</evidence>
<dbReference type="InterPro" id="IPR002921">
    <property type="entry name" value="Fungal_lipase-type"/>
</dbReference>
<dbReference type="Pfam" id="PF00168">
    <property type="entry name" value="C2"/>
    <property type="match status" value="1"/>
</dbReference>
<dbReference type="InterPro" id="IPR000008">
    <property type="entry name" value="C2_dom"/>
</dbReference>
<accession>A0A9D4ZGL0</accession>
<sequence>MAALLYQYQLCRSQFLCFPYRQRHVGFQEGRLVRLHAVVCAAEGTSESRGVFFPSFHGPFRSRRVVCKFEKSEGSLSSSLQEIKDEEDKESPPFDINIAVVLAGFAFEAYNTPSDQGRVFETDPFGCKTTFLSEKFLREVYSGKFYVNLKSGSQFPGLDLWGTSDPYVVLRIGECVARSKTVWATTTPVWNQQFAINVKDPSTKYLQVAAWDANLMTDDRRLGNSGVNLEDLSDGEKHEVRVELEGMGGGGILTMEVQYKCFEEIDLARKGWSIPILSEFLQGKKLDDIFKSNFGLESLTVRDFLRSVLGHSKLQSGNSDSGTQSESRDREIEMITNNNDRSSRSLARDDATSGSGNEKSARRLVLDSGHQPEASLDDTISEMDVFRELQKRFSETFGVSVENLGLPVFDKVSWDALDVITKLGLQSKKKAESQYADNGLAILGTNKSSEPEDTVLIESSVPQVEDVQKASSFLLKHTEDTLKSWAVLASSLTGKTKTDNSRDLAIVKDTATSDSQSDGINKAGSCEQLHSSEELEELRKMFGKAESAMEAWAVLASSLGHRSFVKSAFEKLCFIDNDKTDTQVALWRDAEHRRLVIAFRGTEQVKWKDLRTDLMLLPVSFSPERVGGDFKEEAKVHGGFLNAYDSVINRLKSLVKDSIGASNVHGDNEHPWQVYVTGHSLGGALATLAALELSTSRLSREHRINITMYNFGSPRVGNKRFADQYNEIVKDSWRVVNHLDIIPTVPRLMGYCHVATPIYLTAGDVQDATVNLELVQDGYNGDVIGEATPDFFLEEFMKGEKRLIERLLQTEIAMIQSIRDGSALMQHMEDFYYISLLEVLAAFVCFSDVLWKVFSMQRSGSLVVVVQLSSHNGKPKCSLSFAFRKYTLFLSLVHMQSKRRDGKKAVNRGTTCKTKNIMTIWNCNGSSRRDPGRFEEVLADRRYLSHSGARRRTSKFLIACQSIASQFSGAGLGGIKGKHFSCSHQRGNQFNKLEFTPLPTSKEGKESVEQSVVTK</sequence>
<dbReference type="GO" id="GO:0006629">
    <property type="term" value="P:lipid metabolic process"/>
    <property type="evidence" value="ECO:0007669"/>
    <property type="project" value="InterPro"/>
</dbReference>
<dbReference type="SUPFAM" id="SSF53474">
    <property type="entry name" value="alpha/beta-Hydrolases"/>
    <property type="match status" value="1"/>
</dbReference>
<dbReference type="AlphaFoldDB" id="A0A9D4ZGL0"/>
<dbReference type="Pfam" id="PF01764">
    <property type="entry name" value="Lipase_3"/>
    <property type="match status" value="1"/>
</dbReference>
<dbReference type="CDD" id="cd00519">
    <property type="entry name" value="Lipase_3"/>
    <property type="match status" value="1"/>
</dbReference>
<organism evidence="3 4">
    <name type="scientific">Adiantum capillus-veneris</name>
    <name type="common">Maidenhair fern</name>
    <dbReference type="NCBI Taxonomy" id="13818"/>
    <lineage>
        <taxon>Eukaryota</taxon>
        <taxon>Viridiplantae</taxon>
        <taxon>Streptophyta</taxon>
        <taxon>Embryophyta</taxon>
        <taxon>Tracheophyta</taxon>
        <taxon>Polypodiopsida</taxon>
        <taxon>Polypodiidae</taxon>
        <taxon>Polypodiales</taxon>
        <taxon>Pteridineae</taxon>
        <taxon>Pteridaceae</taxon>
        <taxon>Vittarioideae</taxon>
        <taxon>Adiantum</taxon>
    </lineage>
</organism>
<feature type="compositionally biased region" description="Basic and acidic residues" evidence="1">
    <location>
        <begin position="341"/>
        <end position="351"/>
    </location>
</feature>
<feature type="region of interest" description="Disordered" evidence="1">
    <location>
        <begin position="335"/>
        <end position="379"/>
    </location>
</feature>
<name>A0A9D4ZGL0_ADICA</name>
<protein>
    <recommendedName>
        <fullName evidence="2">C2 domain-containing protein</fullName>
    </recommendedName>
</protein>
<reference evidence="3" key="1">
    <citation type="submission" date="2021-01" db="EMBL/GenBank/DDBJ databases">
        <title>Adiantum capillus-veneris genome.</title>
        <authorList>
            <person name="Fang Y."/>
            <person name="Liao Q."/>
        </authorList>
    </citation>
    <scope>NUCLEOTIDE SEQUENCE</scope>
    <source>
        <strain evidence="3">H3</strain>
        <tissue evidence="3">Leaf</tissue>
    </source>
</reference>
<dbReference type="CDD" id="cd00030">
    <property type="entry name" value="C2"/>
    <property type="match status" value="1"/>
</dbReference>
<proteinExistence type="predicted"/>
<evidence type="ECO:0000313" key="3">
    <source>
        <dbReference type="EMBL" id="KAI5072460.1"/>
    </source>
</evidence>
<gene>
    <name evidence="3" type="ORF">GOP47_0012566</name>
</gene>
<dbReference type="EMBL" id="JABFUD020000012">
    <property type="protein sequence ID" value="KAI5072460.1"/>
    <property type="molecule type" value="Genomic_DNA"/>
</dbReference>
<dbReference type="PANTHER" id="PTHR47759">
    <property type="entry name" value="OS04G0509100 PROTEIN"/>
    <property type="match status" value="1"/>
</dbReference>
<dbReference type="OrthoDB" id="438440at2759"/>
<dbReference type="InterPro" id="IPR035892">
    <property type="entry name" value="C2_domain_sf"/>
</dbReference>
<evidence type="ECO:0000313" key="4">
    <source>
        <dbReference type="Proteomes" id="UP000886520"/>
    </source>
</evidence>
<dbReference type="SUPFAM" id="SSF49562">
    <property type="entry name" value="C2 domain (Calcium/lipid-binding domain, CaLB)"/>
    <property type="match status" value="1"/>
</dbReference>
<dbReference type="InterPro" id="IPR029058">
    <property type="entry name" value="AB_hydrolase_fold"/>
</dbReference>
<keyword evidence="4" id="KW-1185">Reference proteome</keyword>
<dbReference type="PROSITE" id="PS50004">
    <property type="entry name" value="C2"/>
    <property type="match status" value="1"/>
</dbReference>
<evidence type="ECO:0000259" key="2">
    <source>
        <dbReference type="PROSITE" id="PS50004"/>
    </source>
</evidence>
<dbReference type="Gene3D" id="3.40.50.1820">
    <property type="entry name" value="alpha/beta hydrolase"/>
    <property type="match status" value="1"/>
</dbReference>
<feature type="domain" description="C2" evidence="2">
    <location>
        <begin position="126"/>
        <end position="242"/>
    </location>
</feature>